<dbReference type="PANTHER" id="PTHR43272">
    <property type="entry name" value="LONG-CHAIN-FATTY-ACID--COA LIGASE"/>
    <property type="match status" value="1"/>
</dbReference>
<sequence>MLTEYTTPGPAVPVQPDETIYAMLMDRLARSGADDELAVNKEPDGTWRSISAGEFCGRVRAIARGLVAFGIDKGDTVALFSATRVEFGMLDFAIAAIGAVSVPIYDTDSAAQAKRIMNDSGVKLAIADNQDRFDRLDSVLDDCPTLERILMIDANALEALAGMGVMVSDEELDERIESVRTDDLATIVYTSGSTGTPKGVELTHRNFIATTKAALACMPQLVEKEARSLLFLPLAHCFAREIQYFTIASERGVVGYLPDTRTLPHDMKLFRPTLLFGVPRVFEKVYNAASRKAGTGFKGRTFVKAAVAAIEWSKMQQAGETPTASQRAHHAMYDAAVYRVIRSAFGPSIRFLGCGGAPLNPGLAHFFNGIGIPMMQGYGLTETCAPFTYTRVDDNVIGTVGQPTPGSSVRVDAKGELQVKGENVFKGYHQLPEQTAEAFTEDGWFRTGDLARIDDDGHITLTGRAKDIIITAGGKNVSPIPMEQELVRCPIVEHAVVVGDNKPFVGAVLTLDPEGLKQWLPTQKLSEDITVAEAAKLPEVAAEIQKYVDDANEMVSRAESIRKFIVLPEEFSQENGCLTPSMKVVRAKVVEVFGNAIDDELYAGKR</sequence>
<accession>A0A087ADS6</accession>
<feature type="domain" description="AMP-dependent synthetase/ligase" evidence="6">
    <location>
        <begin position="35"/>
        <end position="429"/>
    </location>
</feature>
<keyword evidence="3" id="KW-0276">Fatty acid metabolism</keyword>
<dbReference type="Gene3D" id="3.40.50.12780">
    <property type="entry name" value="N-terminal domain of ligase-like"/>
    <property type="match status" value="1"/>
</dbReference>
<comment type="caution">
    <text evidence="7">The sequence shown here is derived from an EMBL/GenBank/DDBJ whole genome shotgun (WGS) entry which is preliminary data.</text>
</comment>
<dbReference type="InterPro" id="IPR000873">
    <property type="entry name" value="AMP-dep_synth/lig_dom"/>
</dbReference>
<proteinExistence type="inferred from homology"/>
<name>A0A087ADS6_9BIFI</name>
<dbReference type="PROSITE" id="PS00455">
    <property type="entry name" value="AMP_BINDING"/>
    <property type="match status" value="1"/>
</dbReference>
<gene>
    <name evidence="7" type="ORF">BCUN_2219</name>
</gene>
<keyword evidence="8" id="KW-1185">Reference proteome</keyword>
<comment type="similarity">
    <text evidence="1">Belongs to the ATP-dependent AMP-binding enzyme family.</text>
</comment>
<dbReference type="CDD" id="cd05907">
    <property type="entry name" value="VL_LC_FACS_like"/>
    <property type="match status" value="1"/>
</dbReference>
<dbReference type="EMBL" id="JGYV01000037">
    <property type="protein sequence ID" value="KFI56926.1"/>
    <property type="molecule type" value="Genomic_DNA"/>
</dbReference>
<dbReference type="PANTHER" id="PTHR43272:SF32">
    <property type="entry name" value="AMP-DEPENDENT SYNTHETASE_LIGASE DOMAIN-CONTAINING PROTEIN"/>
    <property type="match status" value="1"/>
</dbReference>
<dbReference type="InterPro" id="IPR042099">
    <property type="entry name" value="ANL_N_sf"/>
</dbReference>
<evidence type="ECO:0000256" key="5">
    <source>
        <dbReference type="ARBA" id="ARBA00032875"/>
    </source>
</evidence>
<evidence type="ECO:0000256" key="3">
    <source>
        <dbReference type="ARBA" id="ARBA00022832"/>
    </source>
</evidence>
<dbReference type="eggNOG" id="COG1022">
    <property type="taxonomic scope" value="Bacteria"/>
</dbReference>
<evidence type="ECO:0000256" key="2">
    <source>
        <dbReference type="ARBA" id="ARBA00022598"/>
    </source>
</evidence>
<evidence type="ECO:0000313" key="8">
    <source>
        <dbReference type="Proteomes" id="UP000029067"/>
    </source>
</evidence>
<dbReference type="SUPFAM" id="SSF56801">
    <property type="entry name" value="Acetyl-CoA synthetase-like"/>
    <property type="match status" value="1"/>
</dbReference>
<evidence type="ECO:0000259" key="6">
    <source>
        <dbReference type="Pfam" id="PF00501"/>
    </source>
</evidence>
<dbReference type="Pfam" id="PF00501">
    <property type="entry name" value="AMP-binding"/>
    <property type="match status" value="1"/>
</dbReference>
<dbReference type="OrthoDB" id="5240489at2"/>
<evidence type="ECO:0000256" key="1">
    <source>
        <dbReference type="ARBA" id="ARBA00006432"/>
    </source>
</evidence>
<dbReference type="InterPro" id="IPR020845">
    <property type="entry name" value="AMP-binding_CS"/>
</dbReference>
<protein>
    <recommendedName>
        <fullName evidence="5">Acyl-CoA synthetase</fullName>
    </recommendedName>
</protein>
<dbReference type="GO" id="GO:0004467">
    <property type="term" value="F:long-chain fatty acid-CoA ligase activity"/>
    <property type="evidence" value="ECO:0007669"/>
    <property type="project" value="TreeGrafter"/>
</dbReference>
<reference evidence="7 8" key="1">
    <citation type="submission" date="2014-03" db="EMBL/GenBank/DDBJ databases">
        <title>Genomics of Bifidobacteria.</title>
        <authorList>
            <person name="Ventura M."/>
            <person name="Milani C."/>
            <person name="Lugli G.A."/>
        </authorList>
    </citation>
    <scope>NUCLEOTIDE SEQUENCE [LARGE SCALE GENOMIC DNA]</scope>
    <source>
        <strain evidence="7 8">LMG 10738</strain>
    </source>
</reference>
<dbReference type="Proteomes" id="UP000029067">
    <property type="component" value="Unassembled WGS sequence"/>
</dbReference>
<keyword evidence="4" id="KW-0443">Lipid metabolism</keyword>
<organism evidence="7 8">
    <name type="scientific">Bifidobacterium cuniculi</name>
    <dbReference type="NCBI Taxonomy" id="1688"/>
    <lineage>
        <taxon>Bacteria</taxon>
        <taxon>Bacillati</taxon>
        <taxon>Actinomycetota</taxon>
        <taxon>Actinomycetes</taxon>
        <taxon>Bifidobacteriales</taxon>
        <taxon>Bifidobacteriaceae</taxon>
        <taxon>Bifidobacterium</taxon>
    </lineage>
</organism>
<dbReference type="Pfam" id="PF23562">
    <property type="entry name" value="AMP-binding_C_3"/>
    <property type="match status" value="1"/>
</dbReference>
<dbReference type="RefSeq" id="WP_034258740.1">
    <property type="nucleotide sequence ID" value="NZ_JGYV01000037.1"/>
</dbReference>
<dbReference type="GO" id="GO:0016020">
    <property type="term" value="C:membrane"/>
    <property type="evidence" value="ECO:0007669"/>
    <property type="project" value="TreeGrafter"/>
</dbReference>
<dbReference type="STRING" id="1688.BCUN_2219"/>
<evidence type="ECO:0000256" key="4">
    <source>
        <dbReference type="ARBA" id="ARBA00023098"/>
    </source>
</evidence>
<dbReference type="AlphaFoldDB" id="A0A087ADS6"/>
<keyword evidence="2 7" id="KW-0436">Ligase</keyword>
<evidence type="ECO:0000313" key="7">
    <source>
        <dbReference type="EMBL" id="KFI56926.1"/>
    </source>
</evidence>